<keyword evidence="2" id="KW-1185">Reference proteome</keyword>
<sequence length="298" mass="34034">MTTNNNKLYKQKLKILKKLYHYQNSDYDATRQVIIYREEAVTPDERERLQQDHWKINEIISIDHNTLIESIRVWGQDEQLSLERASAEFIAAVGGSYPRGMTTLHSTLFAKTVPEHDYQPARRLIACGVCGFSTSNATPHDGHWSNIASIRNSLYQGRLYHSVIGVYTDLQERLTLPAVSPTEEDINVFRNLLHHLDQAHEDETPGSYEKRLTAAKLIKGNAGTRRDILQTLAIAGILPNSQISLDPLTWTSFEDMVDPEVNLNNTKGRSDMEMPWAAWEGKLRVNWDQARLLFGAYL</sequence>
<dbReference type="AlphaFoldDB" id="A0AAX3LWK0"/>
<dbReference type="RefSeq" id="WP_273612540.1">
    <property type="nucleotide sequence ID" value="NZ_CP117416.1"/>
</dbReference>
<protein>
    <submittedName>
        <fullName evidence="1">Uncharacterized protein</fullName>
    </submittedName>
</protein>
<evidence type="ECO:0000313" key="2">
    <source>
        <dbReference type="Proteomes" id="UP001220509"/>
    </source>
</evidence>
<proteinExistence type="predicted"/>
<dbReference type="Proteomes" id="UP001220509">
    <property type="component" value="Chromosome"/>
</dbReference>
<name>A0AAX3LWK0_9BACL</name>
<dbReference type="KEGG" id="pka:PQ456_12270"/>
<accession>A0AAX3LWK0</accession>
<reference evidence="1 2" key="1">
    <citation type="submission" date="2023-02" db="EMBL/GenBank/DDBJ databases">
        <title>Genome sequence of Paenibacillus kyungheensis KACC 18744.</title>
        <authorList>
            <person name="Kim S."/>
            <person name="Heo J."/>
            <person name="Kwon S.-W."/>
        </authorList>
    </citation>
    <scope>NUCLEOTIDE SEQUENCE [LARGE SCALE GENOMIC DNA]</scope>
    <source>
        <strain evidence="1 2">KACC 18744</strain>
    </source>
</reference>
<dbReference type="EMBL" id="CP117416">
    <property type="protein sequence ID" value="WCT53985.1"/>
    <property type="molecule type" value="Genomic_DNA"/>
</dbReference>
<evidence type="ECO:0000313" key="1">
    <source>
        <dbReference type="EMBL" id="WCT53985.1"/>
    </source>
</evidence>
<gene>
    <name evidence="1" type="ORF">PQ456_12270</name>
</gene>
<organism evidence="1 2">
    <name type="scientific">Paenibacillus kyungheensis</name>
    <dbReference type="NCBI Taxonomy" id="1452732"/>
    <lineage>
        <taxon>Bacteria</taxon>
        <taxon>Bacillati</taxon>
        <taxon>Bacillota</taxon>
        <taxon>Bacilli</taxon>
        <taxon>Bacillales</taxon>
        <taxon>Paenibacillaceae</taxon>
        <taxon>Paenibacillus</taxon>
    </lineage>
</organism>